<dbReference type="Proteomes" id="UP000774326">
    <property type="component" value="Unassembled WGS sequence"/>
</dbReference>
<feature type="compositionally biased region" description="Basic and acidic residues" evidence="1">
    <location>
        <begin position="1"/>
        <end position="17"/>
    </location>
</feature>
<organism evidence="2 3">
    <name type="scientific">Wickerhamomyces pijperi</name>
    <name type="common">Yeast</name>
    <name type="synonym">Pichia pijperi</name>
    <dbReference type="NCBI Taxonomy" id="599730"/>
    <lineage>
        <taxon>Eukaryota</taxon>
        <taxon>Fungi</taxon>
        <taxon>Dikarya</taxon>
        <taxon>Ascomycota</taxon>
        <taxon>Saccharomycotina</taxon>
        <taxon>Saccharomycetes</taxon>
        <taxon>Phaffomycetales</taxon>
        <taxon>Wickerhamomycetaceae</taxon>
        <taxon>Wickerhamomyces</taxon>
    </lineage>
</organism>
<feature type="region of interest" description="Disordered" evidence="1">
    <location>
        <begin position="1"/>
        <end position="33"/>
    </location>
</feature>
<dbReference type="InterPro" id="IPR036910">
    <property type="entry name" value="HMG_box_dom_sf"/>
</dbReference>
<gene>
    <name evidence="2" type="ORF">WICPIJ_001608</name>
</gene>
<keyword evidence="3" id="KW-1185">Reference proteome</keyword>
<reference evidence="2" key="1">
    <citation type="journal article" date="2021" name="Open Biol.">
        <title>Shared evolutionary footprints suggest mitochondrial oxidative damage underlies multiple complex I losses in fungi.</title>
        <authorList>
            <person name="Schikora-Tamarit M.A."/>
            <person name="Marcet-Houben M."/>
            <person name="Nosek J."/>
            <person name="Gabaldon T."/>
        </authorList>
    </citation>
    <scope>NUCLEOTIDE SEQUENCE</scope>
    <source>
        <strain evidence="2">CBS2887</strain>
    </source>
</reference>
<dbReference type="AlphaFoldDB" id="A0A9P8TQM0"/>
<dbReference type="OrthoDB" id="6247875at2759"/>
<name>A0A9P8TQM0_WICPI</name>
<reference evidence="2" key="2">
    <citation type="submission" date="2021-01" db="EMBL/GenBank/DDBJ databases">
        <authorList>
            <person name="Schikora-Tamarit M.A."/>
        </authorList>
    </citation>
    <scope>NUCLEOTIDE SEQUENCE</scope>
    <source>
        <strain evidence="2">CBS2887</strain>
    </source>
</reference>
<comment type="caution">
    <text evidence="2">The sequence shown here is derived from an EMBL/GenBank/DDBJ whole genome shotgun (WGS) entry which is preliminary data.</text>
</comment>
<evidence type="ECO:0000313" key="3">
    <source>
        <dbReference type="Proteomes" id="UP000774326"/>
    </source>
</evidence>
<feature type="non-terminal residue" evidence="2">
    <location>
        <position position="1"/>
    </location>
</feature>
<protein>
    <recommendedName>
        <fullName evidence="4">HMG box domain-containing protein</fullName>
    </recommendedName>
</protein>
<dbReference type="EMBL" id="JAEUBG010000853">
    <property type="protein sequence ID" value="KAH3687409.1"/>
    <property type="molecule type" value="Genomic_DNA"/>
</dbReference>
<dbReference type="Gene3D" id="1.10.30.10">
    <property type="entry name" value="High mobility group box domain"/>
    <property type="match status" value="1"/>
</dbReference>
<evidence type="ECO:0000256" key="1">
    <source>
        <dbReference type="SAM" id="MobiDB-lite"/>
    </source>
</evidence>
<evidence type="ECO:0000313" key="2">
    <source>
        <dbReference type="EMBL" id="KAH3687409.1"/>
    </source>
</evidence>
<sequence length="138" mass="15428">WNKQAEEEKKRHAERYPGYKYTPRRNSKKNCPHCSTKQAIRNHNLAMQSYVAQYPNHAYAFALNGNQYFPQSVASANGSVTQQQVSAMQAAPQQSAAQIPQQQAVYYQPNMIAMQSQQFKAEDLYPALAGGSGTPQSS</sequence>
<evidence type="ECO:0008006" key="4">
    <source>
        <dbReference type="Google" id="ProtNLM"/>
    </source>
</evidence>
<feature type="compositionally biased region" description="Basic residues" evidence="1">
    <location>
        <begin position="22"/>
        <end position="31"/>
    </location>
</feature>
<feature type="non-terminal residue" evidence="2">
    <location>
        <position position="138"/>
    </location>
</feature>
<accession>A0A9P8TQM0</accession>
<proteinExistence type="predicted"/>